<feature type="transmembrane region" description="Helical" evidence="1">
    <location>
        <begin position="20"/>
        <end position="38"/>
    </location>
</feature>
<dbReference type="STRING" id="1280946.HY29_14370"/>
<name>A0A062UE81_9PROT</name>
<keyword evidence="1" id="KW-0812">Transmembrane</keyword>
<feature type="transmembrane region" description="Helical" evidence="1">
    <location>
        <begin position="265"/>
        <end position="289"/>
    </location>
</feature>
<dbReference type="PATRIC" id="fig|1280946.3.peg.1885"/>
<evidence type="ECO:0000256" key="1">
    <source>
        <dbReference type="SAM" id="Phobius"/>
    </source>
</evidence>
<dbReference type="Proteomes" id="UP000027037">
    <property type="component" value="Unassembled WGS sequence"/>
</dbReference>
<evidence type="ECO:0000313" key="2">
    <source>
        <dbReference type="EMBL" id="KCZ54440.1"/>
    </source>
</evidence>
<dbReference type="eggNOG" id="ENOG502ZSFJ">
    <property type="taxonomic scope" value="Bacteria"/>
</dbReference>
<keyword evidence="1" id="KW-0472">Membrane</keyword>
<comment type="caution">
    <text evidence="2">The sequence shown here is derived from an EMBL/GenBank/DDBJ whole genome shotgun (WGS) entry which is preliminary data.</text>
</comment>
<proteinExistence type="predicted"/>
<gene>
    <name evidence="2" type="ORF">HY29_14370</name>
</gene>
<reference evidence="2 3" key="1">
    <citation type="journal article" date="2014" name="Antonie Van Leeuwenhoek">
        <title>Hyphomonas beringensis sp. nov. and Hyphomonas chukchiensis sp. nov., isolated from surface seawater of the Bering Sea and Chukchi Sea.</title>
        <authorList>
            <person name="Li C."/>
            <person name="Lai Q."/>
            <person name="Li G."/>
            <person name="Dong C."/>
            <person name="Wang J."/>
            <person name="Liao Y."/>
            <person name="Shao Z."/>
        </authorList>
    </citation>
    <scope>NUCLEOTIDE SEQUENCE [LARGE SCALE GENOMIC DNA]</scope>
    <source>
        <strain evidence="2 3">25B14_1</strain>
    </source>
</reference>
<evidence type="ECO:0008006" key="4">
    <source>
        <dbReference type="Google" id="ProtNLM"/>
    </source>
</evidence>
<accession>A0A062UE81</accession>
<keyword evidence="1" id="KW-1133">Transmembrane helix</keyword>
<dbReference type="AlphaFoldDB" id="A0A062UE81"/>
<keyword evidence="3" id="KW-1185">Reference proteome</keyword>
<sequence>MVMSRESQTESPFSARVVGILLAVAILSFGGIMVLASWSPELRDKNRAGDHPFSTSALGYNGFVQLLEAQNYPVEISRSERTLTETDWGLLVLTLADRGMSEDLQTYEPGRTTLIVLPKWIGQTDPMNPKWQRNVKFARMASVNDLLSDLSIDAEVDRIDVPWETETPFGKMALKPDKQMQVLRSESLEPIVSVGGGYLLSKVPDQPVYILSDPDMINTFGLSNIANARFAVQMVDYLRYEYDEPIIFDATLHGFVRSENLMQMVFDIPFIGATLAALASALLLGWAALVRFGPPAREGRAIALGKQALADNSAGLVSMARRESRMAPGYLHMIRRRVAREIGAPKTLTEAQLTALFDRLGPDEKTGKRFSEMEDGLRAPAANREDLMNKARDLYRWRKGIIGRSVNERK</sequence>
<dbReference type="EMBL" id="AWFF01000037">
    <property type="protein sequence ID" value="KCZ54440.1"/>
    <property type="molecule type" value="Genomic_DNA"/>
</dbReference>
<organism evidence="2 3">
    <name type="scientific">Hyphomonas beringensis</name>
    <dbReference type="NCBI Taxonomy" id="1280946"/>
    <lineage>
        <taxon>Bacteria</taxon>
        <taxon>Pseudomonadati</taxon>
        <taxon>Pseudomonadota</taxon>
        <taxon>Alphaproteobacteria</taxon>
        <taxon>Hyphomonadales</taxon>
        <taxon>Hyphomonadaceae</taxon>
        <taxon>Hyphomonas</taxon>
    </lineage>
</organism>
<evidence type="ECO:0000313" key="3">
    <source>
        <dbReference type="Proteomes" id="UP000027037"/>
    </source>
</evidence>
<protein>
    <recommendedName>
        <fullName evidence="4">DUF4350 domain-containing protein</fullName>
    </recommendedName>
</protein>